<dbReference type="Pfam" id="PF11838">
    <property type="entry name" value="ERAP1_C"/>
    <property type="match status" value="1"/>
</dbReference>
<dbReference type="InterPro" id="IPR050344">
    <property type="entry name" value="Peptidase_M1_aminopeptidases"/>
</dbReference>
<feature type="domain" description="Aminopeptidase N-like N-terminal" evidence="15">
    <location>
        <begin position="78"/>
        <end position="268"/>
    </location>
</feature>
<dbReference type="AlphaFoldDB" id="A0A507E0A3"/>
<keyword evidence="17" id="KW-1185">Reference proteome</keyword>
<evidence type="ECO:0000313" key="16">
    <source>
        <dbReference type="EMBL" id="TPX57102.1"/>
    </source>
</evidence>
<comment type="similarity">
    <text evidence="1 11">Belongs to the peptidase M1 family.</text>
</comment>
<keyword evidence="6 9" id="KW-0862">Zinc</keyword>
<evidence type="ECO:0000256" key="9">
    <source>
        <dbReference type="PIRSR" id="PIRSR634016-3"/>
    </source>
</evidence>
<dbReference type="GO" id="GO:0005615">
    <property type="term" value="C:extracellular space"/>
    <property type="evidence" value="ECO:0007669"/>
    <property type="project" value="TreeGrafter"/>
</dbReference>
<evidence type="ECO:0000259" key="13">
    <source>
        <dbReference type="Pfam" id="PF01433"/>
    </source>
</evidence>
<dbReference type="InterPro" id="IPR042097">
    <property type="entry name" value="Aminopeptidase_N-like_N_sf"/>
</dbReference>
<feature type="active site" description="Proton acceptor" evidence="8">
    <location>
        <position position="383"/>
    </location>
</feature>
<evidence type="ECO:0000259" key="15">
    <source>
        <dbReference type="Pfam" id="PF17900"/>
    </source>
</evidence>
<feature type="domain" description="Peptidase M1 membrane alanine aminopeptidase" evidence="13">
    <location>
        <begin position="310"/>
        <end position="527"/>
    </location>
</feature>
<dbReference type="Gene3D" id="1.25.50.20">
    <property type="match status" value="1"/>
</dbReference>
<evidence type="ECO:0000313" key="17">
    <source>
        <dbReference type="Proteomes" id="UP000318582"/>
    </source>
</evidence>
<feature type="domain" description="ERAP1-like C-terminal" evidence="14">
    <location>
        <begin position="615"/>
        <end position="928"/>
    </location>
</feature>
<keyword evidence="5 11" id="KW-0378">Hydrolase</keyword>
<feature type="binding site" evidence="9">
    <location>
        <position position="405"/>
    </location>
    <ligand>
        <name>Zn(2+)</name>
        <dbReference type="ChEBI" id="CHEBI:29105"/>
        <note>catalytic</note>
    </ligand>
</feature>
<dbReference type="PRINTS" id="PR00756">
    <property type="entry name" value="ALADIPTASE"/>
</dbReference>
<evidence type="ECO:0000256" key="10">
    <source>
        <dbReference type="PIRSR" id="PIRSR634016-4"/>
    </source>
</evidence>
<feature type="compositionally biased region" description="Low complexity" evidence="12">
    <location>
        <begin position="37"/>
        <end position="49"/>
    </location>
</feature>
<evidence type="ECO:0000256" key="6">
    <source>
        <dbReference type="ARBA" id="ARBA00022833"/>
    </source>
</evidence>
<dbReference type="GO" id="GO:0006508">
    <property type="term" value="P:proteolysis"/>
    <property type="evidence" value="ECO:0007669"/>
    <property type="project" value="UniProtKB-KW"/>
</dbReference>
<keyword evidence="3 11" id="KW-0645">Protease</keyword>
<feature type="site" description="Transition state stabilizer" evidence="10">
    <location>
        <position position="468"/>
    </location>
</feature>
<evidence type="ECO:0000256" key="11">
    <source>
        <dbReference type="RuleBase" id="RU364040"/>
    </source>
</evidence>
<feature type="binding site" evidence="9">
    <location>
        <position position="382"/>
    </location>
    <ligand>
        <name>Zn(2+)</name>
        <dbReference type="ChEBI" id="CHEBI:29105"/>
        <note>catalytic</note>
    </ligand>
</feature>
<dbReference type="InterPro" id="IPR034016">
    <property type="entry name" value="M1_APN-typ"/>
</dbReference>
<dbReference type="STRING" id="109895.A0A507E0A3"/>
<accession>A0A507E0A3</accession>
<dbReference type="GO" id="GO:0005737">
    <property type="term" value="C:cytoplasm"/>
    <property type="evidence" value="ECO:0007669"/>
    <property type="project" value="TreeGrafter"/>
</dbReference>
<dbReference type="SUPFAM" id="SSF55486">
    <property type="entry name" value="Metalloproteases ('zincins'), catalytic domain"/>
    <property type="match status" value="1"/>
</dbReference>
<sequence length="976" mass="108733">MFRRLTACLGVHSSSSQPREAVTASSAKRSLEYPTASPSQASSSRTSFSERTMCMHNHSGAAGGSVTAAREILPATVKPTHYRVELTPDLVGFEFKGVVDVSLKVNEKITTIVCNANELKIQSATVTSVHMKTENTQPATKITLDEKAETVTFEFANAIEAGATATLHIEYTGIHNDKMAGFYRSSYTKDGEKKHMVVTQFEATDCRRALPSWDEPNLKATFDVVLNIEKNFTALSNMNAVEEKDVEIDGKSLKAVKFATTPIMSTYLLAFAVGDLEYIETTSSAKAPADAVPVTVRVYTLPGQKEQGRFALEVCARVLEFFSEYFDVAYPLPKMDLIAIPDFSAGAMENWGLVTYREIYLLYDEKNSTAKVKEGIAYVVGHELAHQWFGNLVTMDWWSELWLNEGFATFVGWMATDHLFPEWKIWTSFITADYSQGKELDALRSSHPIEVEVQSPSEIIQIFDAISYSKGASVIRMLNSYLGTDTFKIGIRAYLQKHKFQNATTLDLWAALGAASGRDVAKFMLPWTRDTGYPLVTVLDERFDEAKGEMTLKLKQSRFLSSGETTAQEDATGTVWWVPLVITTHLAPRKATDHILSEKEASITFPYSKAEGAFWKLNFDTTGFYRVRLNEEQLRSLATLIKANPKALSNEDKLGVLGDAFALAFSGHGSTTAALELIKAFEAEEDYIVLKEISTKLDSMIDAWYKEDKEVTNGLKAIKRQIFSGKAKAMGFEYPVGEDHLSGLKRTLVIEAAAHADDAEIVKALQERFVKFIAGDESALPPNLRAIAYSTVLAYSTKPQEDFDAVMKIYRTAATPDQKVFALVSLGAVNDQALVDRLMNEIVLDTEVVRSNEVPMVIRGMTSNNPELVRVRALVWPFLLKNWDLLIERYKASLGLMGGLIQLAIQPQVGQEILDTVENWRAGKDLKSDEEKAKRAEDIKAISRRIDQAVEFVRGKTAWVNREREHVAEWVKKSSA</sequence>
<name>A0A507E0A3_9FUNG</name>
<dbReference type="Pfam" id="PF01433">
    <property type="entry name" value="Peptidase_M1"/>
    <property type="match status" value="1"/>
</dbReference>
<dbReference type="FunFam" id="1.10.390.10:FF:000001">
    <property type="entry name" value="Aminopeptidase"/>
    <property type="match status" value="1"/>
</dbReference>
<dbReference type="GO" id="GO:0042277">
    <property type="term" value="F:peptide binding"/>
    <property type="evidence" value="ECO:0007669"/>
    <property type="project" value="TreeGrafter"/>
</dbReference>
<feature type="binding site" evidence="9">
    <location>
        <position position="386"/>
    </location>
    <ligand>
        <name>Zn(2+)</name>
        <dbReference type="ChEBI" id="CHEBI:29105"/>
        <note>catalytic</note>
    </ligand>
</feature>
<keyword evidence="2 11" id="KW-0031">Aminopeptidase</keyword>
<evidence type="ECO:0000256" key="1">
    <source>
        <dbReference type="ARBA" id="ARBA00010136"/>
    </source>
</evidence>
<gene>
    <name evidence="16" type="ORF">PhCBS80983_g04082</name>
</gene>
<dbReference type="Proteomes" id="UP000318582">
    <property type="component" value="Unassembled WGS sequence"/>
</dbReference>
<evidence type="ECO:0000259" key="14">
    <source>
        <dbReference type="Pfam" id="PF11838"/>
    </source>
</evidence>
<dbReference type="EMBL" id="QEAQ01000058">
    <property type="protein sequence ID" value="TPX57102.1"/>
    <property type="molecule type" value="Genomic_DNA"/>
</dbReference>
<reference evidence="16 17" key="1">
    <citation type="journal article" date="2019" name="Sci. Rep.">
        <title>Comparative genomics of chytrid fungi reveal insights into the obligate biotrophic and pathogenic lifestyle of Synchytrium endobioticum.</title>
        <authorList>
            <person name="van de Vossenberg B.T.L.H."/>
            <person name="Warris S."/>
            <person name="Nguyen H.D.T."/>
            <person name="van Gent-Pelzer M.P.E."/>
            <person name="Joly D.L."/>
            <person name="van de Geest H.C."/>
            <person name="Bonants P.J.M."/>
            <person name="Smith D.S."/>
            <person name="Levesque C.A."/>
            <person name="van der Lee T.A.J."/>
        </authorList>
    </citation>
    <scope>NUCLEOTIDE SEQUENCE [LARGE SCALE GENOMIC DNA]</scope>
    <source>
        <strain evidence="16 17">CBS 809.83</strain>
    </source>
</reference>
<dbReference type="Pfam" id="PF17900">
    <property type="entry name" value="Peptidase_M1_N"/>
    <property type="match status" value="1"/>
</dbReference>
<evidence type="ECO:0000256" key="5">
    <source>
        <dbReference type="ARBA" id="ARBA00022801"/>
    </source>
</evidence>
<dbReference type="GO" id="GO:0008270">
    <property type="term" value="F:zinc ion binding"/>
    <property type="evidence" value="ECO:0007669"/>
    <property type="project" value="UniProtKB-UniRule"/>
</dbReference>
<dbReference type="InterPro" id="IPR045357">
    <property type="entry name" value="Aminopeptidase_N-like_N"/>
</dbReference>
<dbReference type="InterPro" id="IPR014782">
    <property type="entry name" value="Peptidase_M1_dom"/>
</dbReference>
<dbReference type="SUPFAM" id="SSF63737">
    <property type="entry name" value="Leukotriene A4 hydrolase N-terminal domain"/>
    <property type="match status" value="1"/>
</dbReference>
<dbReference type="PANTHER" id="PTHR11533">
    <property type="entry name" value="PROTEASE M1 ZINC METALLOPROTEASE"/>
    <property type="match status" value="1"/>
</dbReference>
<dbReference type="PANTHER" id="PTHR11533:SF174">
    <property type="entry name" value="PUROMYCIN-SENSITIVE AMINOPEPTIDASE-RELATED"/>
    <property type="match status" value="1"/>
</dbReference>
<dbReference type="CDD" id="cd09601">
    <property type="entry name" value="M1_APN-Q_like"/>
    <property type="match status" value="1"/>
</dbReference>
<protein>
    <recommendedName>
        <fullName evidence="11">Aminopeptidase</fullName>
        <ecNumber evidence="11">3.4.11.-</ecNumber>
    </recommendedName>
</protein>
<dbReference type="Gene3D" id="2.60.40.1730">
    <property type="entry name" value="tricorn interacting facor f3 domain"/>
    <property type="match status" value="1"/>
</dbReference>
<evidence type="ECO:0000256" key="12">
    <source>
        <dbReference type="SAM" id="MobiDB-lite"/>
    </source>
</evidence>
<evidence type="ECO:0000256" key="3">
    <source>
        <dbReference type="ARBA" id="ARBA00022670"/>
    </source>
</evidence>
<dbReference type="InterPro" id="IPR024571">
    <property type="entry name" value="ERAP1-like_C_dom"/>
</dbReference>
<evidence type="ECO:0000256" key="4">
    <source>
        <dbReference type="ARBA" id="ARBA00022723"/>
    </source>
</evidence>
<evidence type="ECO:0000256" key="7">
    <source>
        <dbReference type="ARBA" id="ARBA00023049"/>
    </source>
</evidence>
<keyword evidence="7 11" id="KW-0482">Metalloprotease</keyword>
<dbReference type="FunFam" id="2.60.40.1730:FF:000002">
    <property type="entry name" value="Aminopeptidase"/>
    <property type="match status" value="1"/>
</dbReference>
<dbReference type="GO" id="GO:0016020">
    <property type="term" value="C:membrane"/>
    <property type="evidence" value="ECO:0007669"/>
    <property type="project" value="TreeGrafter"/>
</dbReference>
<comment type="caution">
    <text evidence="16">The sequence shown here is derived from an EMBL/GenBank/DDBJ whole genome shotgun (WGS) entry which is preliminary data.</text>
</comment>
<dbReference type="InterPro" id="IPR027268">
    <property type="entry name" value="Peptidase_M4/M1_CTD_sf"/>
</dbReference>
<dbReference type="InterPro" id="IPR001930">
    <property type="entry name" value="Peptidase_M1"/>
</dbReference>
<evidence type="ECO:0000256" key="2">
    <source>
        <dbReference type="ARBA" id="ARBA00022438"/>
    </source>
</evidence>
<dbReference type="EC" id="3.4.11.-" evidence="11"/>
<dbReference type="Gene3D" id="2.60.40.1910">
    <property type="match status" value="1"/>
</dbReference>
<keyword evidence="4 9" id="KW-0479">Metal-binding</keyword>
<comment type="cofactor">
    <cofactor evidence="9 11">
        <name>Zn(2+)</name>
        <dbReference type="ChEBI" id="CHEBI:29105"/>
    </cofactor>
    <text evidence="9 11">Binds 1 zinc ion per subunit.</text>
</comment>
<organism evidence="16 17">
    <name type="scientific">Powellomyces hirtus</name>
    <dbReference type="NCBI Taxonomy" id="109895"/>
    <lineage>
        <taxon>Eukaryota</taxon>
        <taxon>Fungi</taxon>
        <taxon>Fungi incertae sedis</taxon>
        <taxon>Chytridiomycota</taxon>
        <taxon>Chytridiomycota incertae sedis</taxon>
        <taxon>Chytridiomycetes</taxon>
        <taxon>Spizellomycetales</taxon>
        <taxon>Powellomycetaceae</taxon>
        <taxon>Powellomyces</taxon>
    </lineage>
</organism>
<feature type="compositionally biased region" description="Polar residues" evidence="12">
    <location>
        <begin position="18"/>
        <end position="28"/>
    </location>
</feature>
<dbReference type="Gene3D" id="1.10.390.10">
    <property type="entry name" value="Neutral Protease Domain 2"/>
    <property type="match status" value="1"/>
</dbReference>
<feature type="region of interest" description="Disordered" evidence="12">
    <location>
        <begin position="18"/>
        <end position="49"/>
    </location>
</feature>
<dbReference type="GO" id="GO:0043171">
    <property type="term" value="P:peptide catabolic process"/>
    <property type="evidence" value="ECO:0007669"/>
    <property type="project" value="TreeGrafter"/>
</dbReference>
<proteinExistence type="inferred from homology"/>
<dbReference type="GO" id="GO:0070006">
    <property type="term" value="F:metalloaminopeptidase activity"/>
    <property type="evidence" value="ECO:0007669"/>
    <property type="project" value="TreeGrafter"/>
</dbReference>
<evidence type="ECO:0000256" key="8">
    <source>
        <dbReference type="PIRSR" id="PIRSR634016-1"/>
    </source>
</evidence>